<dbReference type="Proteomes" id="UP001295423">
    <property type="component" value="Unassembled WGS sequence"/>
</dbReference>
<evidence type="ECO:0000313" key="2">
    <source>
        <dbReference type="Proteomes" id="UP001295423"/>
    </source>
</evidence>
<organism evidence="1 2">
    <name type="scientific">Cylindrotheca closterium</name>
    <dbReference type="NCBI Taxonomy" id="2856"/>
    <lineage>
        <taxon>Eukaryota</taxon>
        <taxon>Sar</taxon>
        <taxon>Stramenopiles</taxon>
        <taxon>Ochrophyta</taxon>
        <taxon>Bacillariophyta</taxon>
        <taxon>Bacillariophyceae</taxon>
        <taxon>Bacillariophycidae</taxon>
        <taxon>Bacillariales</taxon>
        <taxon>Bacillariaceae</taxon>
        <taxon>Cylindrotheca</taxon>
    </lineage>
</organism>
<accession>A0AAD2CUE8</accession>
<dbReference type="EMBL" id="CAKOGP040001335">
    <property type="protein sequence ID" value="CAJ1945127.1"/>
    <property type="molecule type" value="Genomic_DNA"/>
</dbReference>
<protein>
    <submittedName>
        <fullName evidence="1">Uncharacterized protein</fullName>
    </submittedName>
</protein>
<evidence type="ECO:0000313" key="1">
    <source>
        <dbReference type="EMBL" id="CAJ1945127.1"/>
    </source>
</evidence>
<comment type="caution">
    <text evidence="1">The sequence shown here is derived from an EMBL/GenBank/DDBJ whole genome shotgun (WGS) entry which is preliminary data.</text>
</comment>
<dbReference type="AlphaFoldDB" id="A0AAD2CUE8"/>
<reference evidence="1" key="1">
    <citation type="submission" date="2023-08" db="EMBL/GenBank/DDBJ databases">
        <authorList>
            <person name="Audoor S."/>
            <person name="Bilcke G."/>
        </authorList>
    </citation>
    <scope>NUCLEOTIDE SEQUENCE</scope>
</reference>
<keyword evidence="2" id="KW-1185">Reference proteome</keyword>
<sequence>MGLKASLRAAGKRLKARFFKKKHHKTWINAGLTPDVVNNENTSGEDPQQCPVDKGVSLALKLIQAGQCPFCANQLHKRRVFGGWKALTVGGLAMNGHCLQCFPITSFTERKKPGTPETVDSDYANVFDEQKMTLKIDADRLSHVSELSGSFYCDIKQLT</sequence>
<name>A0AAD2CUE8_9STRA</name>
<proteinExistence type="predicted"/>
<gene>
    <name evidence="1" type="ORF">CYCCA115_LOCUS9271</name>
</gene>